<gene>
    <name evidence="5" type="ORF">HYG81_10045</name>
</gene>
<name>A0A7D6GXW1_9EURY</name>
<dbReference type="GO" id="GO:0005829">
    <property type="term" value="C:cytosol"/>
    <property type="evidence" value="ECO:0007669"/>
    <property type="project" value="TreeGrafter"/>
</dbReference>
<dbReference type="Pfam" id="PF24273">
    <property type="entry name" value="TRASH_HVO_1752_C"/>
    <property type="match status" value="1"/>
</dbReference>
<dbReference type="SMART" id="SM00344">
    <property type="entry name" value="HTH_ASNC"/>
    <property type="match status" value="1"/>
</dbReference>
<dbReference type="InterPro" id="IPR036388">
    <property type="entry name" value="WH-like_DNA-bd_sf"/>
</dbReference>
<dbReference type="InterPro" id="IPR056526">
    <property type="entry name" value="TRASH_HVO_1752"/>
</dbReference>
<evidence type="ECO:0000256" key="3">
    <source>
        <dbReference type="ARBA" id="ARBA00023163"/>
    </source>
</evidence>
<keyword evidence="3" id="KW-0804">Transcription</keyword>
<dbReference type="RefSeq" id="WP_180839550.1">
    <property type="nucleotide sequence ID" value="NZ_CP059154.1"/>
</dbReference>
<dbReference type="OrthoDB" id="33200at2157"/>
<dbReference type="Proteomes" id="UP000510869">
    <property type="component" value="Chromosome"/>
</dbReference>
<dbReference type="SMART" id="SM00746">
    <property type="entry name" value="TRASH"/>
    <property type="match status" value="1"/>
</dbReference>
<evidence type="ECO:0000313" key="5">
    <source>
        <dbReference type="EMBL" id="QLK24465.1"/>
    </source>
</evidence>
<dbReference type="EMBL" id="CP059154">
    <property type="protein sequence ID" value="QLK24465.1"/>
    <property type="molecule type" value="Genomic_DNA"/>
</dbReference>
<evidence type="ECO:0000259" key="4">
    <source>
        <dbReference type="PROSITE" id="PS50956"/>
    </source>
</evidence>
<dbReference type="PANTHER" id="PTHR30154:SF34">
    <property type="entry name" value="TRANSCRIPTIONAL REGULATOR AZLB"/>
    <property type="match status" value="1"/>
</dbReference>
<dbReference type="GO" id="GO:0043565">
    <property type="term" value="F:sequence-specific DNA binding"/>
    <property type="evidence" value="ECO:0007669"/>
    <property type="project" value="InterPro"/>
</dbReference>
<proteinExistence type="predicted"/>
<dbReference type="SUPFAM" id="SSF46785">
    <property type="entry name" value="Winged helix' DNA-binding domain"/>
    <property type="match status" value="1"/>
</dbReference>
<evidence type="ECO:0000313" key="6">
    <source>
        <dbReference type="Proteomes" id="UP000510869"/>
    </source>
</evidence>
<dbReference type="InterPro" id="IPR000485">
    <property type="entry name" value="AsnC-type_HTH_dom"/>
</dbReference>
<dbReference type="PRINTS" id="PR00033">
    <property type="entry name" value="HTHASNC"/>
</dbReference>
<evidence type="ECO:0000256" key="1">
    <source>
        <dbReference type="ARBA" id="ARBA00023015"/>
    </source>
</evidence>
<protein>
    <submittedName>
        <fullName evidence="5">AsnC family transcriptional regulator</fullName>
    </submittedName>
</protein>
<dbReference type="GeneID" id="56143548"/>
<dbReference type="PROSITE" id="PS50956">
    <property type="entry name" value="HTH_ASNC_2"/>
    <property type="match status" value="1"/>
</dbReference>
<keyword evidence="2" id="KW-0238">DNA-binding</keyword>
<dbReference type="InterPro" id="IPR036390">
    <property type="entry name" value="WH_DNA-bd_sf"/>
</dbReference>
<dbReference type="InterPro" id="IPR011991">
    <property type="entry name" value="ArsR-like_HTH"/>
</dbReference>
<feature type="domain" description="HTH asnC-type" evidence="4">
    <location>
        <begin position="4"/>
        <end position="67"/>
    </location>
</feature>
<dbReference type="InterPro" id="IPR011017">
    <property type="entry name" value="TRASH_dom"/>
</dbReference>
<keyword evidence="6" id="KW-1185">Reference proteome</keyword>
<reference evidence="5 6" key="1">
    <citation type="submission" date="2020-07" db="EMBL/GenBank/DDBJ databases">
        <title>Natrinema (YPL30) sp. nov. and Haloterrigena xxxxxx (YPL8) sp. nov., isolated from a salt mine.</title>
        <authorList>
            <person name="Cui H."/>
        </authorList>
    </citation>
    <scope>NUCLEOTIDE SEQUENCE [LARGE SCALE GENOMIC DNA]</scope>
    <source>
        <strain evidence="5 6">YPL13</strain>
    </source>
</reference>
<dbReference type="Pfam" id="PF13404">
    <property type="entry name" value="HTH_AsnC-type"/>
    <property type="match status" value="1"/>
</dbReference>
<dbReference type="AlphaFoldDB" id="A0A7D6GXW1"/>
<dbReference type="InterPro" id="IPR019888">
    <property type="entry name" value="Tscrpt_reg_AsnC-like"/>
</dbReference>
<dbReference type="KEGG" id="nay:HYG81_10045"/>
<keyword evidence="1" id="KW-0805">Transcription regulation</keyword>
<dbReference type="Gene3D" id="1.10.10.10">
    <property type="entry name" value="Winged helix-like DNA-binding domain superfamily/Winged helix DNA-binding domain"/>
    <property type="match status" value="1"/>
</dbReference>
<sequence>MRDLDETDMEILRLLGEDARRPYSEIAAAVDLSGPAVSDRVERLEEAGVIERFTVDVDQSQLRAGIPVFVQATVPAADVDDCKSTIADADAVEYVFVTADGELWFYARAQVRRVREWLDGLLPDADGVDYAVTLIDDAEWTPSLEGTAFALTCAECGNTVDSEGESTRIDGEVYHFCCPSCSSRFEGRYDRLEEGI</sequence>
<dbReference type="CDD" id="cd00090">
    <property type="entry name" value="HTH_ARSR"/>
    <property type="match status" value="1"/>
</dbReference>
<dbReference type="GO" id="GO:0043200">
    <property type="term" value="P:response to amino acid"/>
    <property type="evidence" value="ECO:0007669"/>
    <property type="project" value="TreeGrafter"/>
</dbReference>
<dbReference type="PANTHER" id="PTHR30154">
    <property type="entry name" value="LEUCINE-RESPONSIVE REGULATORY PROTEIN"/>
    <property type="match status" value="1"/>
</dbReference>
<accession>A0A7D6GXW1</accession>
<evidence type="ECO:0000256" key="2">
    <source>
        <dbReference type="ARBA" id="ARBA00023125"/>
    </source>
</evidence>
<organism evidence="5 6">
    <name type="scientific">Natrinema zhouii</name>
    <dbReference type="NCBI Taxonomy" id="1710539"/>
    <lineage>
        <taxon>Archaea</taxon>
        <taxon>Methanobacteriati</taxon>
        <taxon>Methanobacteriota</taxon>
        <taxon>Stenosarchaea group</taxon>
        <taxon>Halobacteria</taxon>
        <taxon>Halobacteriales</taxon>
        <taxon>Natrialbaceae</taxon>
        <taxon>Natrinema</taxon>
    </lineage>
</organism>